<dbReference type="Pfam" id="PF07583">
    <property type="entry name" value="PSCyt2"/>
    <property type="match status" value="1"/>
</dbReference>
<accession>A0ABT6F7N0</accession>
<sequence length="849" mass="93193">MADVRRRIATALLTAWAVAAVQAGEPPSFEKDVRPIFKAYCFDCHGGEALKGKLDLRLKRSAAKGGTSGPALVVGNPDESYLLARIQDGEMPPGEKKVPADRIAVIAAWIAAGAPTLREEPESLPPGPVITAEDRAHWAFQPMRKPTPPAVEGGHARTPIDAFALAKLREKGLDLAPDADRRTLIRRVSFDLAGLPPSWEDTQAFVDDPREDAYERLVDRLLASPQYGERWGRHWLDVAGYADSDGDGSSDTLRPYAYKYRDYVIRSLNADKPLDRFLVEQLAGDELVQRSDGVSPEEIETLSATGFLRMVADGTSNGGGDLPMASNQLVADAMKVVGSTLYGLTIGCAQCHDHRYDPITHEDYYRLRAVFEPALDPAHWRRPGERLVSLYTDADRAKAAAVDAEATILQKTVDEKTAKFLAAALEVELKKFPDPMQVKLREALNAAADKRTEEQKTLLANNPSLSISAGVLYQYNAQAAEELKKDNEGVAAKRAEKPAEDFVAVLDEKPGVRPETRVFHRGDYRQATKLVTPGDLTIASPDGARFEAGDADPKAPSSGRRLAFARHLTDGKHPLLARALANRFWMHHFGRGIVDTPGDFGALGGKPTNPELLDWLASELVDSGWSLKRFHRLILTSTVYRQSSLRDSVRDRLDGDSALLSRFPVRRLEAESLRDAILQVSGRLDRTLYGPSVGVVEDAVGLVNALGDSARRSIYLQVRRSRPVSFLTTFDAPVMAVNCDRRIDATSAPQALMLMNGDFVMKHAELLAARCLAESPGDDAAASDRRVAAAWRAAYLRPPSDEELAWAREFLVAQRAAVARNPVVKEAERAVLADLCQQLFNSNEFLYVD</sequence>
<evidence type="ECO:0000256" key="4">
    <source>
        <dbReference type="PROSITE-ProRule" id="PRU00433"/>
    </source>
</evidence>
<reference evidence="7 8" key="1">
    <citation type="submission" date="2023-03" db="EMBL/GenBank/DDBJ databases">
        <title>Paludisphaera mucosa sp. nov. a novel planctomycete from northern fen.</title>
        <authorList>
            <person name="Ivanova A."/>
        </authorList>
    </citation>
    <scope>NUCLEOTIDE SEQUENCE [LARGE SCALE GENOMIC DNA]</scope>
    <source>
        <strain evidence="7 8">Pla2</strain>
    </source>
</reference>
<feature type="domain" description="Cytochrome c" evidence="6">
    <location>
        <begin position="19"/>
        <end position="114"/>
    </location>
</feature>
<dbReference type="InterPro" id="IPR036909">
    <property type="entry name" value="Cyt_c-like_dom_sf"/>
</dbReference>
<protein>
    <submittedName>
        <fullName evidence="7">PSD1 and planctomycete cytochrome C domain-containing protein</fullName>
    </submittedName>
</protein>
<dbReference type="Pfam" id="PF07587">
    <property type="entry name" value="PSD1"/>
    <property type="match status" value="1"/>
</dbReference>
<dbReference type="SUPFAM" id="SSF46626">
    <property type="entry name" value="Cytochrome c"/>
    <property type="match status" value="1"/>
</dbReference>
<dbReference type="InterPro" id="IPR022655">
    <property type="entry name" value="DUF1553"/>
</dbReference>
<dbReference type="RefSeq" id="WP_277859892.1">
    <property type="nucleotide sequence ID" value="NZ_JARRAG010000001.1"/>
</dbReference>
<feature type="signal peptide" evidence="5">
    <location>
        <begin position="1"/>
        <end position="23"/>
    </location>
</feature>
<keyword evidence="2 4" id="KW-0479">Metal-binding</keyword>
<evidence type="ECO:0000256" key="1">
    <source>
        <dbReference type="ARBA" id="ARBA00022617"/>
    </source>
</evidence>
<name>A0ABT6F7N0_9BACT</name>
<evidence type="ECO:0000313" key="7">
    <source>
        <dbReference type="EMBL" id="MDG3003542.1"/>
    </source>
</evidence>
<comment type="caution">
    <text evidence="7">The sequence shown here is derived from an EMBL/GenBank/DDBJ whole genome shotgun (WGS) entry which is preliminary data.</text>
</comment>
<dbReference type="EMBL" id="JARRAG010000001">
    <property type="protein sequence ID" value="MDG3003542.1"/>
    <property type="molecule type" value="Genomic_DNA"/>
</dbReference>
<gene>
    <name evidence="7" type="ORF">PZE19_07170</name>
</gene>
<proteinExistence type="predicted"/>
<evidence type="ECO:0000256" key="5">
    <source>
        <dbReference type="SAM" id="SignalP"/>
    </source>
</evidence>
<dbReference type="PANTHER" id="PTHR35889">
    <property type="entry name" value="CYCLOINULO-OLIGOSACCHARIDE FRUCTANOTRANSFERASE-RELATED"/>
    <property type="match status" value="1"/>
</dbReference>
<feature type="chain" id="PRO_5046822823" evidence="5">
    <location>
        <begin position="24"/>
        <end position="849"/>
    </location>
</feature>
<dbReference type="InterPro" id="IPR009056">
    <property type="entry name" value="Cyt_c-like_dom"/>
</dbReference>
<keyword evidence="3 4" id="KW-0408">Iron</keyword>
<keyword evidence="8" id="KW-1185">Reference proteome</keyword>
<dbReference type="Pfam" id="PF07635">
    <property type="entry name" value="PSCyt1"/>
    <property type="match status" value="1"/>
</dbReference>
<evidence type="ECO:0000259" key="6">
    <source>
        <dbReference type="PROSITE" id="PS51007"/>
    </source>
</evidence>
<dbReference type="InterPro" id="IPR011429">
    <property type="entry name" value="Cyt_c_Planctomycete-type"/>
</dbReference>
<evidence type="ECO:0000256" key="3">
    <source>
        <dbReference type="ARBA" id="ARBA00023004"/>
    </source>
</evidence>
<keyword evidence="1 4" id="KW-0349">Heme</keyword>
<keyword evidence="5" id="KW-0732">Signal</keyword>
<evidence type="ECO:0000256" key="2">
    <source>
        <dbReference type="ARBA" id="ARBA00022723"/>
    </source>
</evidence>
<dbReference type="Proteomes" id="UP001216907">
    <property type="component" value="Unassembled WGS sequence"/>
</dbReference>
<dbReference type="InterPro" id="IPR011444">
    <property type="entry name" value="DUF1549"/>
</dbReference>
<organism evidence="7 8">
    <name type="scientific">Paludisphaera mucosa</name>
    <dbReference type="NCBI Taxonomy" id="3030827"/>
    <lineage>
        <taxon>Bacteria</taxon>
        <taxon>Pseudomonadati</taxon>
        <taxon>Planctomycetota</taxon>
        <taxon>Planctomycetia</taxon>
        <taxon>Isosphaerales</taxon>
        <taxon>Isosphaeraceae</taxon>
        <taxon>Paludisphaera</taxon>
    </lineage>
</organism>
<evidence type="ECO:0000313" key="8">
    <source>
        <dbReference type="Proteomes" id="UP001216907"/>
    </source>
</evidence>
<dbReference type="PROSITE" id="PS51007">
    <property type="entry name" value="CYTC"/>
    <property type="match status" value="1"/>
</dbReference>
<dbReference type="PANTHER" id="PTHR35889:SF3">
    <property type="entry name" value="F-BOX DOMAIN-CONTAINING PROTEIN"/>
    <property type="match status" value="1"/>
</dbReference>